<gene>
    <name evidence="3" type="ORF">NEOLEDRAFT_1084521</name>
</gene>
<dbReference type="PANTHER" id="PTHR12840:SF1">
    <property type="entry name" value="NADH DEHYDROGENASE [UBIQUINONE] 1 BETA SUBCOMPLEX SUBUNIT 8, MITOCHONDRIAL"/>
    <property type="match status" value="1"/>
</dbReference>
<accession>A0A165VJ68</accession>
<sequence length="161" mass="17986">MLSIAVRSVARPSRAWRHAPSASSRTFSNVPARQHPVPATYKNPEMDDPQLNGYPRLPYVSRQYLPPKGWDDPQMRRNFGDTMHEQEEILSMWGPDIPVVPPQTALLHFGLAVLGFVGIGVICVALTPDIPALRRQYPYDGLKKELGGLEENKVTSIIVIC</sequence>
<dbReference type="EMBL" id="KV425553">
    <property type="protein sequence ID" value="KZT29751.1"/>
    <property type="molecule type" value="Genomic_DNA"/>
</dbReference>
<evidence type="ECO:0000256" key="2">
    <source>
        <dbReference type="SAM" id="Phobius"/>
    </source>
</evidence>
<feature type="region of interest" description="Disordered" evidence="1">
    <location>
        <begin position="17"/>
        <end position="48"/>
    </location>
</feature>
<keyword evidence="4" id="KW-1185">Reference proteome</keyword>
<dbReference type="InterPro" id="IPR008699">
    <property type="entry name" value="NDUFB8"/>
</dbReference>
<organism evidence="3 4">
    <name type="scientific">Neolentinus lepideus HHB14362 ss-1</name>
    <dbReference type="NCBI Taxonomy" id="1314782"/>
    <lineage>
        <taxon>Eukaryota</taxon>
        <taxon>Fungi</taxon>
        <taxon>Dikarya</taxon>
        <taxon>Basidiomycota</taxon>
        <taxon>Agaricomycotina</taxon>
        <taxon>Agaricomycetes</taxon>
        <taxon>Gloeophyllales</taxon>
        <taxon>Gloeophyllaceae</taxon>
        <taxon>Neolentinus</taxon>
    </lineage>
</organism>
<reference evidence="3 4" key="1">
    <citation type="journal article" date="2016" name="Mol. Biol. Evol.">
        <title>Comparative Genomics of Early-Diverging Mushroom-Forming Fungi Provides Insights into the Origins of Lignocellulose Decay Capabilities.</title>
        <authorList>
            <person name="Nagy L.G."/>
            <person name="Riley R."/>
            <person name="Tritt A."/>
            <person name="Adam C."/>
            <person name="Daum C."/>
            <person name="Floudas D."/>
            <person name="Sun H."/>
            <person name="Yadav J.S."/>
            <person name="Pangilinan J."/>
            <person name="Larsson K.H."/>
            <person name="Matsuura K."/>
            <person name="Barry K."/>
            <person name="Labutti K."/>
            <person name="Kuo R."/>
            <person name="Ohm R.A."/>
            <person name="Bhattacharya S.S."/>
            <person name="Shirouzu T."/>
            <person name="Yoshinaga Y."/>
            <person name="Martin F.M."/>
            <person name="Grigoriev I.V."/>
            <person name="Hibbett D.S."/>
        </authorList>
    </citation>
    <scope>NUCLEOTIDE SEQUENCE [LARGE SCALE GENOMIC DNA]</scope>
    <source>
        <strain evidence="3 4">HHB14362 ss-1</strain>
    </source>
</reference>
<evidence type="ECO:0000313" key="4">
    <source>
        <dbReference type="Proteomes" id="UP000076761"/>
    </source>
</evidence>
<dbReference type="AlphaFoldDB" id="A0A165VJ68"/>
<dbReference type="STRING" id="1314782.A0A165VJ68"/>
<dbReference type="OrthoDB" id="2014058at2759"/>
<keyword evidence="2" id="KW-0812">Transmembrane</keyword>
<evidence type="ECO:0000256" key="1">
    <source>
        <dbReference type="SAM" id="MobiDB-lite"/>
    </source>
</evidence>
<dbReference type="Pfam" id="PF05821">
    <property type="entry name" value="NDUF_B8"/>
    <property type="match status" value="1"/>
</dbReference>
<dbReference type="GO" id="GO:0005739">
    <property type="term" value="C:mitochondrion"/>
    <property type="evidence" value="ECO:0007669"/>
    <property type="project" value="InterPro"/>
</dbReference>
<dbReference type="Proteomes" id="UP000076761">
    <property type="component" value="Unassembled WGS sequence"/>
</dbReference>
<proteinExistence type="predicted"/>
<feature type="compositionally biased region" description="Polar residues" evidence="1">
    <location>
        <begin position="21"/>
        <end position="31"/>
    </location>
</feature>
<dbReference type="PANTHER" id="PTHR12840">
    <property type="entry name" value="NADH-UBIQUINONE OXIDOREDUCTASE ASHI SUBUNIT"/>
    <property type="match status" value="1"/>
</dbReference>
<evidence type="ECO:0000313" key="3">
    <source>
        <dbReference type="EMBL" id="KZT29751.1"/>
    </source>
</evidence>
<feature type="transmembrane region" description="Helical" evidence="2">
    <location>
        <begin position="105"/>
        <end position="126"/>
    </location>
</feature>
<keyword evidence="2" id="KW-1133">Transmembrane helix</keyword>
<keyword evidence="2" id="KW-0472">Membrane</keyword>
<name>A0A165VJ68_9AGAM</name>
<protein>
    <submittedName>
        <fullName evidence="3">Uncharacterized protein</fullName>
    </submittedName>
</protein>
<dbReference type="InParanoid" id="A0A165VJ68"/>